<gene>
    <name evidence="2" type="ORF">A3G52_02070</name>
</gene>
<dbReference type="EMBL" id="MHSK01000002">
    <property type="protein sequence ID" value="OHA43004.1"/>
    <property type="molecule type" value="Genomic_DNA"/>
</dbReference>
<dbReference type="Gene3D" id="3.40.50.2300">
    <property type="match status" value="1"/>
</dbReference>
<accession>A0A1G2P3U3</accession>
<dbReference type="InterPro" id="IPR023485">
    <property type="entry name" value="Ptyr_pPase"/>
</dbReference>
<reference evidence="2 3" key="1">
    <citation type="journal article" date="2016" name="Nat. Commun.">
        <title>Thousands of microbial genomes shed light on interconnected biogeochemical processes in an aquifer system.</title>
        <authorList>
            <person name="Anantharaman K."/>
            <person name="Brown C.T."/>
            <person name="Hug L.A."/>
            <person name="Sharon I."/>
            <person name="Castelle C.J."/>
            <person name="Probst A.J."/>
            <person name="Thomas B.C."/>
            <person name="Singh A."/>
            <person name="Wilkins M.J."/>
            <person name="Karaoz U."/>
            <person name="Brodie E.L."/>
            <person name="Williams K.H."/>
            <person name="Hubbard S.S."/>
            <person name="Banfield J.F."/>
        </authorList>
    </citation>
    <scope>NUCLEOTIDE SEQUENCE [LARGE SCALE GENOMIC DNA]</scope>
</reference>
<dbReference type="InterPro" id="IPR036196">
    <property type="entry name" value="Ptyr_pPase_sf"/>
</dbReference>
<organism evidence="2 3">
    <name type="scientific">Candidatus Taylorbacteria bacterium RIFCSPLOWO2_12_FULL_43_20</name>
    <dbReference type="NCBI Taxonomy" id="1802332"/>
    <lineage>
        <taxon>Bacteria</taxon>
        <taxon>Candidatus Tayloriibacteriota</taxon>
    </lineage>
</organism>
<dbReference type="InterPro" id="IPR050438">
    <property type="entry name" value="LMW_PTPase"/>
</dbReference>
<evidence type="ECO:0000259" key="1">
    <source>
        <dbReference type="Pfam" id="PF01451"/>
    </source>
</evidence>
<dbReference type="PANTHER" id="PTHR11717">
    <property type="entry name" value="LOW MOLECULAR WEIGHT PROTEIN TYROSINE PHOSPHATASE"/>
    <property type="match status" value="1"/>
</dbReference>
<dbReference type="Pfam" id="PF01451">
    <property type="entry name" value="LMWPc"/>
    <property type="match status" value="1"/>
</dbReference>
<dbReference type="PANTHER" id="PTHR11717:SF31">
    <property type="entry name" value="LOW MOLECULAR WEIGHT PROTEIN-TYROSINE-PHOSPHATASE ETP-RELATED"/>
    <property type="match status" value="1"/>
</dbReference>
<dbReference type="AlphaFoldDB" id="A0A1G2P3U3"/>
<evidence type="ECO:0000313" key="3">
    <source>
        <dbReference type="Proteomes" id="UP000177269"/>
    </source>
</evidence>
<proteinExistence type="predicted"/>
<name>A0A1G2P3U3_9BACT</name>
<evidence type="ECO:0000313" key="2">
    <source>
        <dbReference type="EMBL" id="OHA43004.1"/>
    </source>
</evidence>
<feature type="domain" description="Phosphotyrosine protein phosphatase I" evidence="1">
    <location>
        <begin position="5"/>
        <end position="152"/>
    </location>
</feature>
<sequence>MSHLILTVCKGNIHRSVLAEACISKYLQELGLEGSFKVASRGLQGTCGTAMPKFPNMRCYSLEYGYTEPILQELEIEIPETKIATPIDEGIVQKASLILAMNSEVLCGFANCLVNQFPKFGFKMRLFSEMAGDIRDVPDCAGKTDTEMYRQVNLTIHATAKNGIQKMCQLAELLNPQTSKGE</sequence>
<dbReference type="SUPFAM" id="SSF52788">
    <property type="entry name" value="Phosphotyrosine protein phosphatases I"/>
    <property type="match status" value="1"/>
</dbReference>
<protein>
    <recommendedName>
        <fullName evidence="1">Phosphotyrosine protein phosphatase I domain-containing protein</fullName>
    </recommendedName>
</protein>
<dbReference type="Proteomes" id="UP000177269">
    <property type="component" value="Unassembled WGS sequence"/>
</dbReference>
<dbReference type="GO" id="GO:0004725">
    <property type="term" value="F:protein tyrosine phosphatase activity"/>
    <property type="evidence" value="ECO:0007669"/>
    <property type="project" value="TreeGrafter"/>
</dbReference>
<comment type="caution">
    <text evidence="2">The sequence shown here is derived from an EMBL/GenBank/DDBJ whole genome shotgun (WGS) entry which is preliminary data.</text>
</comment>